<dbReference type="SUPFAM" id="SSF55811">
    <property type="entry name" value="Nudix"/>
    <property type="match status" value="1"/>
</dbReference>
<gene>
    <name evidence="9" type="ORF">GLP18_08920</name>
</gene>
<accession>A0A6L8MZ79</accession>
<keyword evidence="5" id="KW-0460">Magnesium</keyword>
<evidence type="ECO:0000256" key="1">
    <source>
        <dbReference type="ARBA" id="ARBA00001936"/>
    </source>
</evidence>
<evidence type="ECO:0000259" key="8">
    <source>
        <dbReference type="PROSITE" id="PS51462"/>
    </source>
</evidence>
<dbReference type="GO" id="GO:0046872">
    <property type="term" value="F:metal ion binding"/>
    <property type="evidence" value="ECO:0007669"/>
    <property type="project" value="UniProtKB-KW"/>
</dbReference>
<evidence type="ECO:0000256" key="5">
    <source>
        <dbReference type="ARBA" id="ARBA00022842"/>
    </source>
</evidence>
<evidence type="ECO:0000313" key="10">
    <source>
        <dbReference type="Proteomes" id="UP000483765"/>
    </source>
</evidence>
<evidence type="ECO:0000256" key="2">
    <source>
        <dbReference type="ARBA" id="ARBA00001946"/>
    </source>
</evidence>
<dbReference type="GO" id="GO:0010945">
    <property type="term" value="F:coenzyme A diphosphatase activity"/>
    <property type="evidence" value="ECO:0007669"/>
    <property type="project" value="InterPro"/>
</dbReference>
<keyword evidence="4 7" id="KW-0378">Hydrolase</keyword>
<evidence type="ECO:0000256" key="7">
    <source>
        <dbReference type="RuleBase" id="RU003476"/>
    </source>
</evidence>
<proteinExistence type="inferred from homology"/>
<dbReference type="InterPro" id="IPR045121">
    <property type="entry name" value="CoAse"/>
</dbReference>
<reference evidence="9 10" key="1">
    <citation type="submission" date="2019-11" db="EMBL/GenBank/DDBJ databases">
        <title>Divergent Streptococcus suis from cattle.</title>
        <authorList>
            <person name="Williamson C."/>
        </authorList>
    </citation>
    <scope>NUCLEOTIDE SEQUENCE [LARGE SCALE GENOMIC DNA]</scope>
    <source>
        <strain evidence="9 10">10-36905</strain>
    </source>
</reference>
<dbReference type="GeneID" id="78827986"/>
<sequence length="204" mass="23483">MPNQLKDLLANYIPQPLGEKRCFSVLLPLVWSENQWQVLYQVRSESISQPGEVSFPGGGVEEGETPQQAAVREAVEELNIQPEQIDILGEIDYLVFERSTIHCFVGRLNLDWTTIVPNEEVARIFTVPLSTLLTIQPVYYQLDSKVVPECDFPFERLRGGISYPFSHQKRSIPFYEQLPENLWGMTAQFTHRFVEIINQKTSPR</sequence>
<comment type="similarity">
    <text evidence="7">Belongs to the Nudix hydrolase family.</text>
</comment>
<protein>
    <submittedName>
        <fullName evidence="9">NUDIX domain-containing protein</fullName>
    </submittedName>
</protein>
<dbReference type="AlphaFoldDB" id="A0A6L8MZ79"/>
<comment type="caution">
    <text evidence="9">The sequence shown here is derived from an EMBL/GenBank/DDBJ whole genome shotgun (WGS) entry which is preliminary data.</text>
</comment>
<dbReference type="RefSeq" id="WP_024396976.1">
    <property type="nucleotide sequence ID" value="NZ_WNXH01000016.1"/>
</dbReference>
<dbReference type="PROSITE" id="PS51462">
    <property type="entry name" value="NUDIX"/>
    <property type="match status" value="1"/>
</dbReference>
<evidence type="ECO:0000256" key="6">
    <source>
        <dbReference type="ARBA" id="ARBA00023211"/>
    </source>
</evidence>
<dbReference type="InterPro" id="IPR015797">
    <property type="entry name" value="NUDIX_hydrolase-like_dom_sf"/>
</dbReference>
<dbReference type="Gene3D" id="3.90.79.10">
    <property type="entry name" value="Nucleoside Triphosphate Pyrophosphohydrolase"/>
    <property type="match status" value="1"/>
</dbReference>
<name>A0A6L8MZ79_STRSU</name>
<dbReference type="Proteomes" id="UP000483765">
    <property type="component" value="Unassembled WGS sequence"/>
</dbReference>
<keyword evidence="3" id="KW-0479">Metal-binding</keyword>
<organism evidence="9 10">
    <name type="scientific">Streptococcus suis</name>
    <dbReference type="NCBI Taxonomy" id="1307"/>
    <lineage>
        <taxon>Bacteria</taxon>
        <taxon>Bacillati</taxon>
        <taxon>Bacillota</taxon>
        <taxon>Bacilli</taxon>
        <taxon>Lactobacillales</taxon>
        <taxon>Streptococcaceae</taxon>
        <taxon>Streptococcus</taxon>
    </lineage>
</organism>
<keyword evidence="6" id="KW-0464">Manganese</keyword>
<evidence type="ECO:0000256" key="4">
    <source>
        <dbReference type="ARBA" id="ARBA00022801"/>
    </source>
</evidence>
<comment type="cofactor">
    <cofactor evidence="1">
        <name>Mn(2+)</name>
        <dbReference type="ChEBI" id="CHEBI:29035"/>
    </cofactor>
</comment>
<evidence type="ECO:0000256" key="3">
    <source>
        <dbReference type="ARBA" id="ARBA00022723"/>
    </source>
</evidence>
<dbReference type="InterPro" id="IPR000086">
    <property type="entry name" value="NUDIX_hydrolase_dom"/>
</dbReference>
<feature type="domain" description="Nudix hydrolase" evidence="8">
    <location>
        <begin position="18"/>
        <end position="149"/>
    </location>
</feature>
<dbReference type="CDD" id="cd03426">
    <property type="entry name" value="NUDIX_CoAse_Nudt7"/>
    <property type="match status" value="1"/>
</dbReference>
<comment type="cofactor">
    <cofactor evidence="2">
        <name>Mg(2+)</name>
        <dbReference type="ChEBI" id="CHEBI:18420"/>
    </cofactor>
</comment>
<dbReference type="PANTHER" id="PTHR12992:SF11">
    <property type="entry name" value="MITOCHONDRIAL COENZYME A DIPHOSPHATASE NUDT8"/>
    <property type="match status" value="1"/>
</dbReference>
<dbReference type="PROSITE" id="PS00893">
    <property type="entry name" value="NUDIX_BOX"/>
    <property type="match status" value="1"/>
</dbReference>
<dbReference type="PANTHER" id="PTHR12992">
    <property type="entry name" value="NUDIX HYDROLASE"/>
    <property type="match status" value="1"/>
</dbReference>
<dbReference type="InterPro" id="IPR020476">
    <property type="entry name" value="Nudix_hydrolase"/>
</dbReference>
<dbReference type="InterPro" id="IPR020084">
    <property type="entry name" value="NUDIX_hydrolase_CS"/>
</dbReference>
<evidence type="ECO:0000313" key="9">
    <source>
        <dbReference type="EMBL" id="MYN70323.1"/>
    </source>
</evidence>
<dbReference type="PRINTS" id="PR00502">
    <property type="entry name" value="NUDIXFAMILY"/>
</dbReference>
<dbReference type="EMBL" id="WNXH01000016">
    <property type="protein sequence ID" value="MYN70323.1"/>
    <property type="molecule type" value="Genomic_DNA"/>
</dbReference>
<dbReference type="Pfam" id="PF00293">
    <property type="entry name" value="NUDIX"/>
    <property type="match status" value="1"/>
</dbReference>